<name>A0A0G3XAV1_9SPHN</name>
<organism evidence="3 4">
    <name type="scientific">Pelagerythrobacter marensis</name>
    <dbReference type="NCBI Taxonomy" id="543877"/>
    <lineage>
        <taxon>Bacteria</taxon>
        <taxon>Pseudomonadati</taxon>
        <taxon>Pseudomonadota</taxon>
        <taxon>Alphaproteobacteria</taxon>
        <taxon>Sphingomonadales</taxon>
        <taxon>Erythrobacteraceae</taxon>
        <taxon>Pelagerythrobacter</taxon>
    </lineage>
</organism>
<keyword evidence="1" id="KW-1133">Transmembrane helix</keyword>
<keyword evidence="1" id="KW-0812">Transmembrane</keyword>
<feature type="domain" description="FecR protein" evidence="2">
    <location>
        <begin position="117"/>
        <end position="208"/>
    </location>
</feature>
<dbReference type="PANTHER" id="PTHR30273">
    <property type="entry name" value="PERIPLASMIC SIGNAL SENSOR AND SIGMA FACTOR ACTIVATOR FECR-RELATED"/>
    <property type="match status" value="1"/>
</dbReference>
<sequence length="323" mass="35296">MVNGSSAPGHERCAHRKVRAQAALWTVLAPDSSADDLRGLARWLADGEDHAQGYTRTQAIWDDLGDVLAGQETIDDRELAVAEKPGWVRPAPIFAMAASLVLACMIGFLMLARPVQYGTDVGEQRVVSLADGSRVTLNTSSQIAVRMSDGRREISLEQGEALFDVAPDPARPFIVRTADRYVQVLGTTFSVRRDERRLDVVVLHGSVEVGDADSAKALARLRPGDRFRERASEPGPILDRPDLEVETAWRNGELMLDQTPLGTAVREMNRYSETQIVLADPGIGKLPISGVFRTGDSASFARTISLMYGLKISKSDETVVVER</sequence>
<dbReference type="Gene3D" id="3.55.50.30">
    <property type="match status" value="1"/>
</dbReference>
<dbReference type="GO" id="GO:0016989">
    <property type="term" value="F:sigma factor antagonist activity"/>
    <property type="evidence" value="ECO:0007669"/>
    <property type="project" value="TreeGrafter"/>
</dbReference>
<dbReference type="InterPro" id="IPR012373">
    <property type="entry name" value="Ferrdict_sens_TM"/>
</dbReference>
<dbReference type="Gene3D" id="2.60.120.1440">
    <property type="match status" value="1"/>
</dbReference>
<dbReference type="STRING" id="543877.AM2010_1690"/>
<evidence type="ECO:0000256" key="1">
    <source>
        <dbReference type="SAM" id="Phobius"/>
    </source>
</evidence>
<dbReference type="EMBL" id="CP011805">
    <property type="protein sequence ID" value="AKM07756.1"/>
    <property type="molecule type" value="Genomic_DNA"/>
</dbReference>
<proteinExistence type="predicted"/>
<feature type="transmembrane region" description="Helical" evidence="1">
    <location>
        <begin position="93"/>
        <end position="112"/>
    </location>
</feature>
<dbReference type="PANTHER" id="PTHR30273:SF2">
    <property type="entry name" value="PROTEIN FECR"/>
    <property type="match status" value="1"/>
</dbReference>
<evidence type="ECO:0000259" key="2">
    <source>
        <dbReference type="Pfam" id="PF04773"/>
    </source>
</evidence>
<gene>
    <name evidence="3" type="ORF">AM2010_1690</name>
</gene>
<dbReference type="InterPro" id="IPR006860">
    <property type="entry name" value="FecR"/>
</dbReference>
<reference evidence="3 4" key="1">
    <citation type="submission" date="2015-06" db="EMBL/GenBank/DDBJ databases">
        <authorList>
            <person name="Kim K.M."/>
        </authorList>
    </citation>
    <scope>NUCLEOTIDE SEQUENCE [LARGE SCALE GENOMIC DNA]</scope>
    <source>
        <strain evidence="3 4">KCTC 22370</strain>
    </source>
</reference>
<accession>A0A0G3XAV1</accession>
<dbReference type="Pfam" id="PF04773">
    <property type="entry name" value="FecR"/>
    <property type="match status" value="1"/>
</dbReference>
<dbReference type="PIRSF" id="PIRSF018266">
    <property type="entry name" value="FecR"/>
    <property type="match status" value="1"/>
</dbReference>
<evidence type="ECO:0000313" key="3">
    <source>
        <dbReference type="EMBL" id="AKM07756.1"/>
    </source>
</evidence>
<evidence type="ECO:0000313" key="4">
    <source>
        <dbReference type="Proteomes" id="UP000037643"/>
    </source>
</evidence>
<protein>
    <recommendedName>
        <fullName evidence="2">FecR protein domain-containing protein</fullName>
    </recommendedName>
</protein>
<dbReference type="PATRIC" id="fig|543877.4.peg.1716"/>
<keyword evidence="1" id="KW-0472">Membrane</keyword>
<dbReference type="AlphaFoldDB" id="A0A0G3XAV1"/>
<dbReference type="Proteomes" id="UP000037643">
    <property type="component" value="Chromosome"/>
</dbReference>
<keyword evidence="4" id="KW-1185">Reference proteome</keyword>
<dbReference type="KEGG" id="amx:AM2010_1690"/>